<comment type="caution">
    <text evidence="1">The sequence shown here is derived from an EMBL/GenBank/DDBJ whole genome shotgun (WGS) entry which is preliminary data.</text>
</comment>
<dbReference type="EMBL" id="DSGT01000001">
    <property type="protein sequence ID" value="HEW52574.1"/>
    <property type="molecule type" value="Genomic_DNA"/>
</dbReference>
<proteinExistence type="predicted"/>
<organism evidence="1">
    <name type="scientific">Ignisphaera aggregans</name>
    <dbReference type="NCBI Taxonomy" id="334771"/>
    <lineage>
        <taxon>Archaea</taxon>
        <taxon>Thermoproteota</taxon>
        <taxon>Thermoprotei</taxon>
        <taxon>Desulfurococcales</taxon>
        <taxon>Desulfurococcaceae</taxon>
        <taxon>Ignisphaera</taxon>
    </lineage>
</organism>
<gene>
    <name evidence="1" type="ORF">ENO77_00050</name>
</gene>
<evidence type="ECO:0000313" key="1">
    <source>
        <dbReference type="EMBL" id="HEW52574.1"/>
    </source>
</evidence>
<reference evidence="1" key="1">
    <citation type="journal article" date="2020" name="mSystems">
        <title>Genome- and Community-Level Interaction Insights into Carbon Utilization and Element Cycling Functions of Hydrothermarchaeota in Hydrothermal Sediment.</title>
        <authorList>
            <person name="Zhou Z."/>
            <person name="Liu Y."/>
            <person name="Xu W."/>
            <person name="Pan J."/>
            <person name="Luo Z.H."/>
            <person name="Li M."/>
        </authorList>
    </citation>
    <scope>NUCLEOTIDE SEQUENCE [LARGE SCALE GENOMIC DNA]</scope>
    <source>
        <strain evidence="1">SpSt-16</strain>
    </source>
</reference>
<name>A0A7C2VAK8_9CREN</name>
<dbReference type="AlphaFoldDB" id="A0A7C2VAK8"/>
<sequence>MSASEALTRLKWFLRLCKNYEELDAVVLRSDYYFIRYLLIIIRNIIGTDPDLYVQALTSCGKDLVERLSEVADQFLHAKYSYLDNATTLETLKSICRCLDKHTALYN</sequence>
<accession>A0A7C2VAK8</accession>
<protein>
    <submittedName>
        <fullName evidence="1">Uncharacterized protein</fullName>
    </submittedName>
</protein>